<evidence type="ECO:0000313" key="14">
    <source>
        <dbReference type="EMBL" id="KUG51304.1"/>
    </source>
</evidence>
<dbReference type="PROSITE" id="PS00211">
    <property type="entry name" value="ABC_TRANSPORTER_1"/>
    <property type="match status" value="1"/>
</dbReference>
<keyword evidence="7 11" id="KW-1133">Transmembrane helix</keyword>
<evidence type="ECO:0000256" key="11">
    <source>
        <dbReference type="SAM" id="Phobius"/>
    </source>
</evidence>
<evidence type="ECO:0000256" key="9">
    <source>
        <dbReference type="ARBA" id="ARBA00061644"/>
    </source>
</evidence>
<comment type="subcellular location">
    <subcellularLocation>
        <location evidence="1">Cell membrane</location>
        <topology evidence="1">Multi-pass membrane protein</topology>
    </subcellularLocation>
</comment>
<feature type="transmembrane region" description="Helical" evidence="11">
    <location>
        <begin position="176"/>
        <end position="197"/>
    </location>
</feature>
<dbReference type="AlphaFoldDB" id="A0A0W8I1K7"/>
<feature type="region of interest" description="Disordered" evidence="10">
    <location>
        <begin position="337"/>
        <end position="358"/>
    </location>
</feature>
<evidence type="ECO:0000256" key="6">
    <source>
        <dbReference type="ARBA" id="ARBA00022840"/>
    </source>
</evidence>
<dbReference type="InterPro" id="IPR027417">
    <property type="entry name" value="P-loop_NTPase"/>
</dbReference>
<feature type="domain" description="ABC transporter" evidence="12">
    <location>
        <begin position="367"/>
        <end position="601"/>
    </location>
</feature>
<evidence type="ECO:0000256" key="7">
    <source>
        <dbReference type="ARBA" id="ARBA00022989"/>
    </source>
</evidence>
<evidence type="ECO:0000256" key="2">
    <source>
        <dbReference type="ARBA" id="ARBA00022448"/>
    </source>
</evidence>
<keyword evidence="2" id="KW-0813">Transport</keyword>
<accession>A0A0W8I1K7</accession>
<evidence type="ECO:0000256" key="3">
    <source>
        <dbReference type="ARBA" id="ARBA00022475"/>
    </source>
</evidence>
<keyword evidence="3" id="KW-1003">Cell membrane</keyword>
<dbReference type="CDD" id="cd18551">
    <property type="entry name" value="ABC_6TM_LmrA_like"/>
    <property type="match status" value="1"/>
</dbReference>
<feature type="region of interest" description="Disordered" evidence="10">
    <location>
        <begin position="1"/>
        <end position="20"/>
    </location>
</feature>
<gene>
    <name evidence="14" type="ORF">AVL61_10945</name>
</gene>
<feature type="transmembrane region" description="Helical" evidence="11">
    <location>
        <begin position="284"/>
        <end position="305"/>
    </location>
</feature>
<evidence type="ECO:0000313" key="15">
    <source>
        <dbReference type="Proteomes" id="UP000053512"/>
    </source>
</evidence>
<dbReference type="GO" id="GO:0005524">
    <property type="term" value="F:ATP binding"/>
    <property type="evidence" value="ECO:0007669"/>
    <property type="project" value="UniProtKB-KW"/>
</dbReference>
<dbReference type="InterPro" id="IPR036640">
    <property type="entry name" value="ABC1_TM_sf"/>
</dbReference>
<dbReference type="InterPro" id="IPR003593">
    <property type="entry name" value="AAA+_ATPase"/>
</dbReference>
<comment type="similarity">
    <text evidence="9">Belongs to the ABC transporter superfamily. Lipid exporter (TC 3.A.1.106) family.</text>
</comment>
<name>A0A0W8I1K7_KOCRO</name>
<feature type="transmembrane region" description="Helical" evidence="11">
    <location>
        <begin position="73"/>
        <end position="94"/>
    </location>
</feature>
<dbReference type="Gene3D" id="3.40.50.300">
    <property type="entry name" value="P-loop containing nucleotide triphosphate hydrolases"/>
    <property type="match status" value="1"/>
</dbReference>
<evidence type="ECO:0000256" key="5">
    <source>
        <dbReference type="ARBA" id="ARBA00022741"/>
    </source>
</evidence>
<protein>
    <submittedName>
        <fullName evidence="14">ABC transporter</fullName>
    </submittedName>
</protein>
<feature type="transmembrane region" description="Helical" evidence="11">
    <location>
        <begin position="147"/>
        <end position="170"/>
    </location>
</feature>
<feature type="domain" description="ABC transmembrane type-1" evidence="13">
    <location>
        <begin position="42"/>
        <end position="320"/>
    </location>
</feature>
<keyword evidence="6" id="KW-0067">ATP-binding</keyword>
<keyword evidence="8 11" id="KW-0472">Membrane</keyword>
<proteinExistence type="inferred from homology"/>
<dbReference type="GO" id="GO:0015421">
    <property type="term" value="F:ABC-type oligopeptide transporter activity"/>
    <property type="evidence" value="ECO:0007669"/>
    <property type="project" value="TreeGrafter"/>
</dbReference>
<dbReference type="InterPro" id="IPR003439">
    <property type="entry name" value="ABC_transporter-like_ATP-bd"/>
</dbReference>
<dbReference type="FunFam" id="3.40.50.300:FF:000299">
    <property type="entry name" value="ABC transporter ATP-binding protein/permease"/>
    <property type="match status" value="1"/>
</dbReference>
<dbReference type="EMBL" id="LQBK01000042">
    <property type="protein sequence ID" value="KUG51304.1"/>
    <property type="molecule type" value="Genomic_DNA"/>
</dbReference>
<feature type="transmembrane region" description="Helical" evidence="11">
    <location>
        <begin position="39"/>
        <end position="61"/>
    </location>
</feature>
<dbReference type="InterPro" id="IPR017871">
    <property type="entry name" value="ABC_transporter-like_CS"/>
</dbReference>
<evidence type="ECO:0000256" key="1">
    <source>
        <dbReference type="ARBA" id="ARBA00004651"/>
    </source>
</evidence>
<evidence type="ECO:0000256" key="10">
    <source>
        <dbReference type="SAM" id="MobiDB-lite"/>
    </source>
</evidence>
<comment type="caution">
    <text evidence="14">The sequence shown here is derived from an EMBL/GenBank/DDBJ whole genome shotgun (WGS) entry which is preliminary data.</text>
</comment>
<dbReference type="PROSITE" id="PS50929">
    <property type="entry name" value="ABC_TM1F"/>
    <property type="match status" value="1"/>
</dbReference>
<dbReference type="GO" id="GO:0005886">
    <property type="term" value="C:plasma membrane"/>
    <property type="evidence" value="ECO:0007669"/>
    <property type="project" value="UniProtKB-SubCell"/>
</dbReference>
<dbReference type="SMART" id="SM00382">
    <property type="entry name" value="AAA"/>
    <property type="match status" value="1"/>
</dbReference>
<evidence type="ECO:0000259" key="12">
    <source>
        <dbReference type="PROSITE" id="PS50893"/>
    </source>
</evidence>
<keyword evidence="5" id="KW-0547">Nucleotide-binding</keyword>
<reference evidence="15" key="1">
    <citation type="submission" date="2015-12" db="EMBL/GenBank/DDBJ databases">
        <authorList>
            <person name="Nair G.R."/>
            <person name="Kaur G."/>
            <person name="Mayilraj S."/>
        </authorList>
    </citation>
    <scope>NUCLEOTIDE SEQUENCE [LARGE SCALE GENOMIC DNA]</scope>
    <source>
        <strain evidence="15">CD08_4</strain>
    </source>
</reference>
<dbReference type="Proteomes" id="UP000053512">
    <property type="component" value="Unassembled WGS sequence"/>
</dbReference>
<dbReference type="Pfam" id="PF00005">
    <property type="entry name" value="ABC_tran"/>
    <property type="match status" value="1"/>
</dbReference>
<dbReference type="SUPFAM" id="SSF52540">
    <property type="entry name" value="P-loop containing nucleoside triphosphate hydrolases"/>
    <property type="match status" value="1"/>
</dbReference>
<dbReference type="PROSITE" id="PS50893">
    <property type="entry name" value="ABC_TRANSPORTER_2"/>
    <property type="match status" value="1"/>
</dbReference>
<organism evidence="14 15">
    <name type="scientific">Kocuria rosea subsp. polaris</name>
    <dbReference type="NCBI Taxonomy" id="136273"/>
    <lineage>
        <taxon>Bacteria</taxon>
        <taxon>Bacillati</taxon>
        <taxon>Actinomycetota</taxon>
        <taxon>Actinomycetes</taxon>
        <taxon>Micrococcales</taxon>
        <taxon>Micrococcaceae</taxon>
        <taxon>Kocuria</taxon>
    </lineage>
</organism>
<dbReference type="Pfam" id="PF00664">
    <property type="entry name" value="ABC_membrane"/>
    <property type="match status" value="1"/>
</dbReference>
<dbReference type="PANTHER" id="PTHR43394:SF1">
    <property type="entry name" value="ATP-BINDING CASSETTE SUB-FAMILY B MEMBER 10, MITOCHONDRIAL"/>
    <property type="match status" value="1"/>
</dbReference>
<sequence length="605" mass="62376">MAGGSTPAFPTVTAPAEEGQAPRGRLRDLAGYLAEHRGVLGVVLVLSVLGAGLSLGQPVVVNRVIGSIGTGRPLAPLVAALVLLVLGAALVGAVQRYLLERTAEGVVLSARRRLVGHLLHLPVREHDARRAGDLVSRVGSDTTMVRAALTGGLVDALGGALVFAGALVGMALLDPLLLGITLGVVAVAVLAVVVASARIQSLTRSAQEAVGRLAAGVERAVSAVRTIRAGGATDREVARLEADAVSAYGFGVRVAGVGAVLWPISGLAVQGSFLAVLGVGGYRVASGALAIADLVTFILFLFMMVMPLGQFFSAITTVRTALGALGRIQEILDLPREDAGDDVPDRAGPASGARAGAAADSRRPLELVFDRVTFAYGTGRPVLDRLSFTVPAGSTTAIVGPSGAGKSTLLALVERFYDPVAGSIRLGGTDVRAVSRAELRARIGFVEQNAPVLAGSLRENLVLAAPEADEESCWAVLDAVNLRERVRSHPEGLDATVGDDGAGLSGGERQRLAIARALLADTPLLLLDEPTASLDSRNEKALQTAIRSAAAGRTVLIVAHRLSTVAGADRIVVLDRGRVTAVGTHDELLGTSELYRELARHQLLA</sequence>
<dbReference type="GO" id="GO:0016887">
    <property type="term" value="F:ATP hydrolysis activity"/>
    <property type="evidence" value="ECO:0007669"/>
    <property type="project" value="InterPro"/>
</dbReference>
<dbReference type="Gene3D" id="1.20.1560.10">
    <property type="entry name" value="ABC transporter type 1, transmembrane domain"/>
    <property type="match status" value="1"/>
</dbReference>
<dbReference type="PANTHER" id="PTHR43394">
    <property type="entry name" value="ATP-DEPENDENT PERMEASE MDL1, MITOCHONDRIAL"/>
    <property type="match status" value="1"/>
</dbReference>
<evidence type="ECO:0000256" key="4">
    <source>
        <dbReference type="ARBA" id="ARBA00022692"/>
    </source>
</evidence>
<evidence type="ECO:0000256" key="8">
    <source>
        <dbReference type="ARBA" id="ARBA00023136"/>
    </source>
</evidence>
<dbReference type="InterPro" id="IPR011527">
    <property type="entry name" value="ABC1_TM_dom"/>
</dbReference>
<keyword evidence="4 11" id="KW-0812">Transmembrane</keyword>
<evidence type="ECO:0000259" key="13">
    <source>
        <dbReference type="PROSITE" id="PS50929"/>
    </source>
</evidence>
<dbReference type="InterPro" id="IPR039421">
    <property type="entry name" value="Type_1_exporter"/>
</dbReference>
<feature type="compositionally biased region" description="Low complexity" evidence="10">
    <location>
        <begin position="346"/>
        <end position="358"/>
    </location>
</feature>
<dbReference type="SUPFAM" id="SSF90123">
    <property type="entry name" value="ABC transporter transmembrane region"/>
    <property type="match status" value="1"/>
</dbReference>